<evidence type="ECO:0000256" key="1">
    <source>
        <dbReference type="SAM" id="MobiDB-lite"/>
    </source>
</evidence>
<evidence type="ECO:0000313" key="2">
    <source>
        <dbReference type="EMBL" id="KAG5170959.1"/>
    </source>
</evidence>
<name>A0A8H8CND7_PSICU</name>
<feature type="region of interest" description="Disordered" evidence="1">
    <location>
        <begin position="94"/>
        <end position="115"/>
    </location>
</feature>
<comment type="caution">
    <text evidence="2">The sequence shown here is derived from an EMBL/GenBank/DDBJ whole genome shotgun (WGS) entry which is preliminary data.</text>
</comment>
<feature type="compositionally biased region" description="Low complexity" evidence="1">
    <location>
        <begin position="15"/>
        <end position="33"/>
    </location>
</feature>
<sequence length="135" mass="14057">MACLVTASPVPAPAPGLGIPLLSGGAESSSNAASSPLAILDNLSALPAANSAPNANTNAVEAPVADPATAGGLAEPLKPLSLLGRVVAYRREHRERDLDDEEEYERQERDAAPAMMKRAERFQLAMMRRAAAARA</sequence>
<proteinExistence type="predicted"/>
<feature type="compositionally biased region" description="Basic and acidic residues" evidence="1">
    <location>
        <begin position="106"/>
        <end position="115"/>
    </location>
</feature>
<reference evidence="2" key="1">
    <citation type="submission" date="2021-02" db="EMBL/GenBank/DDBJ databases">
        <title>Psilocybe cubensis genome.</title>
        <authorList>
            <person name="Mckernan K.J."/>
            <person name="Crawford S."/>
            <person name="Trippe A."/>
            <person name="Kane L.T."/>
            <person name="Mclaughlin S."/>
        </authorList>
    </citation>
    <scope>NUCLEOTIDE SEQUENCE [LARGE SCALE GENOMIC DNA]</scope>
    <source>
        <strain evidence="2">MGC-MH-2018</strain>
    </source>
</reference>
<feature type="region of interest" description="Disordered" evidence="1">
    <location>
        <begin position="1"/>
        <end position="33"/>
    </location>
</feature>
<dbReference type="EMBL" id="JAFIQS010000003">
    <property type="protein sequence ID" value="KAG5170959.1"/>
    <property type="molecule type" value="Genomic_DNA"/>
</dbReference>
<organism evidence="2">
    <name type="scientific">Psilocybe cubensis</name>
    <name type="common">Psychedelic mushroom</name>
    <name type="synonym">Stropharia cubensis</name>
    <dbReference type="NCBI Taxonomy" id="181762"/>
    <lineage>
        <taxon>Eukaryota</taxon>
        <taxon>Fungi</taxon>
        <taxon>Dikarya</taxon>
        <taxon>Basidiomycota</taxon>
        <taxon>Agaricomycotina</taxon>
        <taxon>Agaricomycetes</taxon>
        <taxon>Agaricomycetidae</taxon>
        <taxon>Agaricales</taxon>
        <taxon>Agaricineae</taxon>
        <taxon>Strophariaceae</taxon>
        <taxon>Psilocybe</taxon>
    </lineage>
</organism>
<dbReference type="AlphaFoldDB" id="A0A8H8CND7"/>
<protein>
    <submittedName>
        <fullName evidence="2">Uncharacterized protein</fullName>
    </submittedName>
</protein>
<accession>A0A8H8CND7</accession>
<gene>
    <name evidence="2" type="ORF">JR316_003036</name>
</gene>